<name>A0A7S1BGM1_9STRA</name>
<dbReference type="PANTHER" id="PTHR13946">
    <property type="entry name" value="DNA-DIRECTED RNA POLYMERASE I,II,III"/>
    <property type="match status" value="1"/>
</dbReference>
<keyword evidence="3" id="KW-0804">Transcription</keyword>
<evidence type="ECO:0000259" key="6">
    <source>
        <dbReference type="Pfam" id="PF13656"/>
    </source>
</evidence>
<dbReference type="InterPro" id="IPR008193">
    <property type="entry name" value="RNA_pol_Rpb11_13-16kDa_CS"/>
</dbReference>
<dbReference type="Pfam" id="PF13656">
    <property type="entry name" value="RNA_pol_L_2"/>
    <property type="match status" value="1"/>
</dbReference>
<proteinExistence type="inferred from homology"/>
<dbReference type="AlphaFoldDB" id="A0A7S1BGM1"/>
<reference evidence="7" key="1">
    <citation type="submission" date="2021-01" db="EMBL/GenBank/DDBJ databases">
        <authorList>
            <person name="Corre E."/>
            <person name="Pelletier E."/>
            <person name="Niang G."/>
            <person name="Scheremetjew M."/>
            <person name="Finn R."/>
            <person name="Kale V."/>
            <person name="Holt S."/>
            <person name="Cochrane G."/>
            <person name="Meng A."/>
            <person name="Brown T."/>
            <person name="Cohen L."/>
        </authorList>
    </citation>
    <scope>NUCLEOTIDE SEQUENCE</scope>
    <source>
        <strain evidence="7">308</strain>
    </source>
</reference>
<organism evidence="7">
    <name type="scientific">Corethron hystrix</name>
    <dbReference type="NCBI Taxonomy" id="216773"/>
    <lineage>
        <taxon>Eukaryota</taxon>
        <taxon>Sar</taxon>
        <taxon>Stramenopiles</taxon>
        <taxon>Ochrophyta</taxon>
        <taxon>Bacillariophyta</taxon>
        <taxon>Coscinodiscophyceae</taxon>
        <taxon>Corethrophycidae</taxon>
        <taxon>Corethrales</taxon>
        <taxon>Corethraceae</taxon>
        <taxon>Corethron</taxon>
    </lineage>
</organism>
<dbReference type="Gene3D" id="3.30.1360.10">
    <property type="entry name" value="RNA polymerase, RBP11-like subunit"/>
    <property type="match status" value="1"/>
</dbReference>
<dbReference type="SUPFAM" id="SSF55257">
    <property type="entry name" value="RBP11-like subunits of RNA polymerase"/>
    <property type="match status" value="1"/>
</dbReference>
<keyword evidence="2" id="KW-0240">DNA-directed RNA polymerase</keyword>
<dbReference type="GO" id="GO:0003677">
    <property type="term" value="F:DNA binding"/>
    <property type="evidence" value="ECO:0007669"/>
    <property type="project" value="InterPro"/>
</dbReference>
<evidence type="ECO:0000256" key="2">
    <source>
        <dbReference type="ARBA" id="ARBA00022478"/>
    </source>
</evidence>
<comment type="similarity">
    <text evidence="5">Belongs to the archaeal Rpo11/eukaryotic RPB11/RPC19 RNA polymerase subunit family.</text>
</comment>
<feature type="domain" description="DNA-directed RNA polymerase RBP11-like dimerisation" evidence="6">
    <location>
        <begin position="35"/>
        <end position="105"/>
    </location>
</feature>
<dbReference type="HAMAP" id="MF_00261">
    <property type="entry name" value="RNApol_arch_Rpo11"/>
    <property type="match status" value="1"/>
</dbReference>
<keyword evidence="4" id="KW-0539">Nucleus</keyword>
<comment type="subcellular location">
    <subcellularLocation>
        <location evidence="1">Nucleus</location>
    </subcellularLocation>
</comment>
<sequence>MTNRPERTETFLLDEDAGEVKITYTQDTKVTNSGTFILNREDHTLGNLLRYQLLRDPSVKFAGYRMPHPLKNHVEMKVQTSGGNVSPVDSLGSAIEDLLNETDHLVTGLNDAIDRYRRENEEADLGL</sequence>
<dbReference type="CDD" id="cd06926">
    <property type="entry name" value="RNAP_II_RPB11"/>
    <property type="match status" value="1"/>
</dbReference>
<gene>
    <name evidence="7" type="ORF">CHYS00102_LOCUS13918</name>
</gene>
<accession>A0A7S1BGM1</accession>
<evidence type="ECO:0000313" key="7">
    <source>
        <dbReference type="EMBL" id="CAD8886720.1"/>
    </source>
</evidence>
<evidence type="ECO:0000256" key="1">
    <source>
        <dbReference type="ARBA" id="ARBA00004123"/>
    </source>
</evidence>
<dbReference type="GO" id="GO:0006366">
    <property type="term" value="P:transcription by RNA polymerase II"/>
    <property type="evidence" value="ECO:0007669"/>
    <property type="project" value="InterPro"/>
</dbReference>
<protein>
    <recommendedName>
        <fullName evidence="6">DNA-directed RNA polymerase RBP11-like dimerisation domain-containing protein</fullName>
    </recommendedName>
</protein>
<dbReference type="GO" id="GO:0003899">
    <property type="term" value="F:DNA-directed RNA polymerase activity"/>
    <property type="evidence" value="ECO:0007669"/>
    <property type="project" value="InterPro"/>
</dbReference>
<dbReference type="EMBL" id="HBFR01019230">
    <property type="protein sequence ID" value="CAD8886720.1"/>
    <property type="molecule type" value="Transcribed_RNA"/>
</dbReference>
<dbReference type="InterPro" id="IPR009025">
    <property type="entry name" value="RBP11-like_dimer"/>
</dbReference>
<dbReference type="InterPro" id="IPR022905">
    <property type="entry name" value="Rpo11-like"/>
</dbReference>
<dbReference type="PANTHER" id="PTHR13946:SF16">
    <property type="entry name" value="DNA-DIRECTED RNA POLYMERASE II SUBUNIT RPB11"/>
    <property type="match status" value="1"/>
</dbReference>
<dbReference type="PROSITE" id="PS01154">
    <property type="entry name" value="RNA_POL_L_13KD"/>
    <property type="match status" value="1"/>
</dbReference>
<evidence type="ECO:0000256" key="3">
    <source>
        <dbReference type="ARBA" id="ARBA00023163"/>
    </source>
</evidence>
<dbReference type="InterPro" id="IPR036603">
    <property type="entry name" value="RBP11-like"/>
</dbReference>
<evidence type="ECO:0000256" key="5">
    <source>
        <dbReference type="ARBA" id="ARBA00025751"/>
    </source>
</evidence>
<dbReference type="InterPro" id="IPR037685">
    <property type="entry name" value="RBP11"/>
</dbReference>
<evidence type="ECO:0000256" key="4">
    <source>
        <dbReference type="ARBA" id="ARBA00023242"/>
    </source>
</evidence>
<dbReference type="GO" id="GO:0046983">
    <property type="term" value="F:protein dimerization activity"/>
    <property type="evidence" value="ECO:0007669"/>
    <property type="project" value="InterPro"/>
</dbReference>
<dbReference type="GO" id="GO:0005665">
    <property type="term" value="C:RNA polymerase II, core complex"/>
    <property type="evidence" value="ECO:0007669"/>
    <property type="project" value="InterPro"/>
</dbReference>